<proteinExistence type="predicted"/>
<dbReference type="SUPFAM" id="SSF140478">
    <property type="entry name" value="LemA-like"/>
    <property type="match status" value="1"/>
</dbReference>
<name>A0A7G9RHS8_9ACTN</name>
<reference evidence="1 2" key="1">
    <citation type="submission" date="2020-08" db="EMBL/GenBank/DDBJ databases">
        <title>Genome sequence of Nocardioides mesophilus KACC 16243T.</title>
        <authorList>
            <person name="Hyun D.-W."/>
            <person name="Bae J.-W."/>
        </authorList>
    </citation>
    <scope>NUCLEOTIDE SEQUENCE [LARGE SCALE GENOMIC DNA]</scope>
    <source>
        <strain evidence="1 2">KACC 16243</strain>
    </source>
</reference>
<accession>A0A7G9RHS8</accession>
<dbReference type="InterPro" id="IPR023353">
    <property type="entry name" value="LemA-like_dom_sf"/>
</dbReference>
<evidence type="ECO:0008006" key="3">
    <source>
        <dbReference type="Google" id="ProtNLM"/>
    </source>
</evidence>
<organism evidence="1 2">
    <name type="scientific">Nocardioides mesophilus</name>
    <dbReference type="NCBI Taxonomy" id="433659"/>
    <lineage>
        <taxon>Bacteria</taxon>
        <taxon>Bacillati</taxon>
        <taxon>Actinomycetota</taxon>
        <taxon>Actinomycetes</taxon>
        <taxon>Propionibacteriales</taxon>
        <taxon>Nocardioidaceae</taxon>
        <taxon>Nocardioides</taxon>
    </lineage>
</organism>
<keyword evidence="2" id="KW-1185">Reference proteome</keyword>
<dbReference type="Gene3D" id="1.20.1440.20">
    <property type="entry name" value="LemA-like domain"/>
    <property type="match status" value="1"/>
</dbReference>
<dbReference type="AlphaFoldDB" id="A0A7G9RHS8"/>
<evidence type="ECO:0000313" key="2">
    <source>
        <dbReference type="Proteomes" id="UP000515947"/>
    </source>
</evidence>
<dbReference type="EMBL" id="CP060713">
    <property type="protein sequence ID" value="QNN55153.1"/>
    <property type="molecule type" value="Genomic_DNA"/>
</dbReference>
<gene>
    <name evidence="1" type="ORF">H9L09_18900</name>
</gene>
<dbReference type="KEGG" id="nmes:H9L09_18900"/>
<dbReference type="Proteomes" id="UP000515947">
    <property type="component" value="Chromosome"/>
</dbReference>
<evidence type="ECO:0000313" key="1">
    <source>
        <dbReference type="EMBL" id="QNN55153.1"/>
    </source>
</evidence>
<sequence length="179" mass="19833">MEEVLVVLLALLVLVTGLWLSWTAQRLDRMHHRIDVARASLESQRLRRSATALELATSGTLDPVRSLLLLDAAARARAAPAEEYEAAESDLSQSLRAVLADEREVASLREDPAVEPLLAELAVACRKLELARRFHNDVVVSARALRSRRRVRWLRLSGRAGPVHSVDLDDVPPRALVAD</sequence>
<protein>
    <recommendedName>
        <fullName evidence="3">LemA family protein</fullName>
    </recommendedName>
</protein>